<dbReference type="PANTHER" id="PTHR47232:SF1">
    <property type="entry name" value="TRANSDUCIN FAMILY PROTEIN _ WD-40 REPEAT FAMILY PROTEIN"/>
    <property type="match status" value="1"/>
</dbReference>
<name>A0A1Y2GVJ7_9FUNG</name>
<reference evidence="2 3" key="1">
    <citation type="submission" date="2016-07" db="EMBL/GenBank/DDBJ databases">
        <title>Pervasive Adenine N6-methylation of Active Genes in Fungi.</title>
        <authorList>
            <consortium name="DOE Joint Genome Institute"/>
            <person name="Mondo S.J."/>
            <person name="Dannebaum R.O."/>
            <person name="Kuo R.C."/>
            <person name="Labutti K."/>
            <person name="Haridas S."/>
            <person name="Kuo A."/>
            <person name="Salamov A."/>
            <person name="Ahrendt S.R."/>
            <person name="Lipzen A."/>
            <person name="Sullivan W."/>
            <person name="Andreopoulos W.B."/>
            <person name="Clum A."/>
            <person name="Lindquist E."/>
            <person name="Daum C."/>
            <person name="Ramamoorthy G.K."/>
            <person name="Gryganskyi A."/>
            <person name="Culley D."/>
            <person name="Magnuson J.K."/>
            <person name="James T.Y."/>
            <person name="O'Malley M.A."/>
            <person name="Stajich J.E."/>
            <person name="Spatafora J.W."/>
            <person name="Visel A."/>
            <person name="Grigoriev I.V."/>
        </authorList>
    </citation>
    <scope>NUCLEOTIDE SEQUENCE [LARGE SCALE GENOMIC DNA]</scope>
    <source>
        <strain evidence="2 3">NRRL 3116</strain>
    </source>
</reference>
<dbReference type="OrthoDB" id="1897642at2759"/>
<dbReference type="Gene3D" id="2.130.10.10">
    <property type="entry name" value="YVTN repeat-like/Quinoprotein amine dehydrogenase"/>
    <property type="match status" value="1"/>
</dbReference>
<keyword evidence="3" id="KW-1185">Reference proteome</keyword>
<dbReference type="PANTHER" id="PTHR47232">
    <property type="entry name" value="TRANSDUCIN FAMILY PROTEIN / WD-40 REPEAT FAMILY PROTEIN"/>
    <property type="match status" value="1"/>
</dbReference>
<dbReference type="AlphaFoldDB" id="A0A1Y2GVJ7"/>
<evidence type="ECO:0000313" key="2">
    <source>
        <dbReference type="EMBL" id="ORZ23722.1"/>
    </source>
</evidence>
<dbReference type="Pfam" id="PF00400">
    <property type="entry name" value="WD40"/>
    <property type="match status" value="1"/>
</dbReference>
<comment type="caution">
    <text evidence="2">The sequence shown here is derived from an EMBL/GenBank/DDBJ whole genome shotgun (WGS) entry which is preliminary data.</text>
</comment>
<protein>
    <recommendedName>
        <fullName evidence="4">WD40-repeat-containing domain protein</fullName>
    </recommendedName>
</protein>
<accession>A0A1Y2GVJ7</accession>
<dbReference type="InterPro" id="IPR015943">
    <property type="entry name" value="WD40/YVTN_repeat-like_dom_sf"/>
</dbReference>
<feature type="region of interest" description="Disordered" evidence="1">
    <location>
        <begin position="178"/>
        <end position="227"/>
    </location>
</feature>
<sequence>MQMHWRFCPADDSGDTKAEGLGDVHTLHTNAVKCLSYSHPSKILFSGGEDGRYISYDMAHEKKIYEDKVGRTLNIVQNPMDHRINALTLYSHMTQLILMDERIPVTPVLKLGYAGSTKTFKIPIPSWHPEGGLLSFGGTEEGIINIWDVRWNKINCIESQRPGSGVVTGDIRFDNETTFSSSNSSSNSSSINNNNGSKTRSGSGYNNNNNDNISTNGQQQQQQQHQHPIFREAAILKGQSIRNRPGGPTQILEVGGKLVICAAFHPTKNVLISQTVDNSISFM</sequence>
<dbReference type="RefSeq" id="XP_021883536.1">
    <property type="nucleotide sequence ID" value="XM_022020147.1"/>
</dbReference>
<dbReference type="EMBL" id="MCFF01000009">
    <property type="protein sequence ID" value="ORZ23722.1"/>
    <property type="molecule type" value="Genomic_DNA"/>
</dbReference>
<dbReference type="Proteomes" id="UP000193648">
    <property type="component" value="Unassembled WGS sequence"/>
</dbReference>
<organism evidence="2 3">
    <name type="scientific">Lobosporangium transversale</name>
    <dbReference type="NCBI Taxonomy" id="64571"/>
    <lineage>
        <taxon>Eukaryota</taxon>
        <taxon>Fungi</taxon>
        <taxon>Fungi incertae sedis</taxon>
        <taxon>Mucoromycota</taxon>
        <taxon>Mortierellomycotina</taxon>
        <taxon>Mortierellomycetes</taxon>
        <taxon>Mortierellales</taxon>
        <taxon>Mortierellaceae</taxon>
        <taxon>Lobosporangium</taxon>
    </lineage>
</organism>
<dbReference type="STRING" id="64571.A0A1Y2GVJ7"/>
<dbReference type="InterPro" id="IPR001680">
    <property type="entry name" value="WD40_rpt"/>
</dbReference>
<feature type="compositionally biased region" description="Low complexity" evidence="1">
    <location>
        <begin position="180"/>
        <end position="227"/>
    </location>
</feature>
<evidence type="ECO:0000256" key="1">
    <source>
        <dbReference type="SAM" id="MobiDB-lite"/>
    </source>
</evidence>
<proteinExistence type="predicted"/>
<gene>
    <name evidence="2" type="ORF">BCR41DRAFT_244554</name>
</gene>
<dbReference type="SUPFAM" id="SSF50978">
    <property type="entry name" value="WD40 repeat-like"/>
    <property type="match status" value="1"/>
</dbReference>
<dbReference type="InterPro" id="IPR036322">
    <property type="entry name" value="WD40_repeat_dom_sf"/>
</dbReference>
<evidence type="ECO:0000313" key="3">
    <source>
        <dbReference type="Proteomes" id="UP000193648"/>
    </source>
</evidence>
<dbReference type="InParanoid" id="A0A1Y2GVJ7"/>
<evidence type="ECO:0008006" key="4">
    <source>
        <dbReference type="Google" id="ProtNLM"/>
    </source>
</evidence>
<dbReference type="GeneID" id="33561991"/>